<dbReference type="Proteomes" id="UP000293902">
    <property type="component" value="Chromosome"/>
</dbReference>
<evidence type="ECO:0000313" key="3">
    <source>
        <dbReference type="Proteomes" id="UP000248798"/>
    </source>
</evidence>
<keyword evidence="4" id="KW-1185">Reference proteome</keyword>
<gene>
    <name evidence="2" type="ORF">DO021_05220</name>
    <name evidence="1" type="ORF">EYB58_07605</name>
</gene>
<dbReference type="EMBL" id="CP036313">
    <property type="protein sequence ID" value="QBH12786.1"/>
    <property type="molecule type" value="Genomic_DNA"/>
</dbReference>
<protein>
    <submittedName>
        <fullName evidence="2">Uncharacterized protein</fullName>
    </submittedName>
</protein>
<evidence type="ECO:0000313" key="4">
    <source>
        <dbReference type="Proteomes" id="UP000293902"/>
    </source>
</evidence>
<reference evidence="2 3" key="1">
    <citation type="submission" date="2018-06" db="EMBL/GenBank/DDBJ databases">
        <title>Complete Genome Sequence of Desulfobacter hydrogenophilus (DSM3380).</title>
        <authorList>
            <person name="Marietou A."/>
            <person name="Schreiber L."/>
            <person name="Marshall I."/>
            <person name="Jorgensen B."/>
        </authorList>
    </citation>
    <scope>NUCLEOTIDE SEQUENCE [LARGE SCALE GENOMIC DNA]</scope>
    <source>
        <strain evidence="2 3">DSM 3380</strain>
    </source>
</reference>
<name>A0A328FIN6_9BACT</name>
<organism evidence="2 3">
    <name type="scientific">Desulfobacter hydrogenophilus</name>
    <dbReference type="NCBI Taxonomy" id="2291"/>
    <lineage>
        <taxon>Bacteria</taxon>
        <taxon>Pseudomonadati</taxon>
        <taxon>Thermodesulfobacteriota</taxon>
        <taxon>Desulfobacteria</taxon>
        <taxon>Desulfobacterales</taxon>
        <taxon>Desulfobacteraceae</taxon>
        <taxon>Desulfobacter</taxon>
    </lineage>
</organism>
<dbReference type="OrthoDB" id="5432442at2"/>
<dbReference type="Proteomes" id="UP000248798">
    <property type="component" value="Unassembled WGS sequence"/>
</dbReference>
<dbReference type="RefSeq" id="WP_111954419.1">
    <property type="nucleotide sequence ID" value="NZ_CP036313.1"/>
</dbReference>
<sequence length="101" mass="11703">MELRPLGIATEIIQEIGLSITYNYDDLIFIEHNPFIIQFDDENLKNLNLFFNIDCEQETAGKLEAQLKNAASQRGFTITLSGKFEMKQKENTEEIDIKFIE</sequence>
<proteinExistence type="predicted"/>
<evidence type="ECO:0000313" key="1">
    <source>
        <dbReference type="EMBL" id="QBH12786.1"/>
    </source>
</evidence>
<dbReference type="AlphaFoldDB" id="A0A328FIN6"/>
<evidence type="ECO:0000313" key="2">
    <source>
        <dbReference type="EMBL" id="RAM03023.1"/>
    </source>
</evidence>
<reference evidence="1 4" key="2">
    <citation type="submission" date="2019-02" db="EMBL/GenBank/DDBJ databases">
        <title>Complete genome sequence of Desulfobacter hydrogenophilus AcRS1.</title>
        <authorList>
            <person name="Marietou A."/>
            <person name="Lund M.B."/>
            <person name="Marshall I.P.G."/>
            <person name="Schreiber L."/>
            <person name="Jorgensen B."/>
        </authorList>
    </citation>
    <scope>NUCLEOTIDE SEQUENCE [LARGE SCALE GENOMIC DNA]</scope>
    <source>
        <strain evidence="1 4">AcRS1</strain>
    </source>
</reference>
<dbReference type="EMBL" id="QLNI01000008">
    <property type="protein sequence ID" value="RAM03023.1"/>
    <property type="molecule type" value="Genomic_DNA"/>
</dbReference>
<accession>A0A328FIN6</accession>